<feature type="chain" id="PRO_5022997308" evidence="1">
    <location>
        <begin position="20"/>
        <end position="315"/>
    </location>
</feature>
<accession>A0A5C7FRM6</accession>
<dbReference type="Proteomes" id="UP000321907">
    <property type="component" value="Unassembled WGS sequence"/>
</dbReference>
<proteinExistence type="predicted"/>
<protein>
    <submittedName>
        <fullName evidence="2">T9SS type A sorting domain-containing protein</fullName>
    </submittedName>
</protein>
<name>A0A5C7FRM6_9BACT</name>
<sequence>MKLSFFPILVLCFSPLAKAQVFFPTPTHEPVWTRSELFYGPLVLYSITARDSVFHDENWLYKVEQSTTVDGDDFETRELGYYRVEGPKVFVREGLGDLYPEYLQYDFSLNAGDSVLIKGPQNFEEDEVLYRITDRDTIDCSGRNLLRLTVEFKVPFEISPTTYRSRWVESIGDIQHPFLGFDCFDLSCESRYTKQKYISTLDSLSIEDYRECQVVSSVAHDYIKEHFLLYPNPFISAAQSSLKITFPDGAGRSLKKIVILDASGREVKSLDQLSRRGELQELEVNFQPGELSPGVYLVRIIDRSGSFRTLKWVVQ</sequence>
<gene>
    <name evidence="2" type="ORF">FUA23_13055</name>
</gene>
<dbReference type="InterPro" id="IPR026444">
    <property type="entry name" value="Secre_tail"/>
</dbReference>
<dbReference type="AlphaFoldDB" id="A0A5C7FRM6"/>
<reference evidence="2 3" key="1">
    <citation type="submission" date="2019-08" db="EMBL/GenBank/DDBJ databases">
        <title>Lewinella sp. strain SSH13 Genome sequencing and assembly.</title>
        <authorList>
            <person name="Kim I."/>
        </authorList>
    </citation>
    <scope>NUCLEOTIDE SEQUENCE [LARGE SCALE GENOMIC DNA]</scope>
    <source>
        <strain evidence="2 3">SSH13</strain>
    </source>
</reference>
<dbReference type="RefSeq" id="WP_147931191.1">
    <property type="nucleotide sequence ID" value="NZ_VOXD01000019.1"/>
</dbReference>
<keyword evidence="3" id="KW-1185">Reference proteome</keyword>
<evidence type="ECO:0000313" key="3">
    <source>
        <dbReference type="Proteomes" id="UP000321907"/>
    </source>
</evidence>
<evidence type="ECO:0000313" key="2">
    <source>
        <dbReference type="EMBL" id="TXF88774.1"/>
    </source>
</evidence>
<dbReference type="NCBIfam" id="TIGR04183">
    <property type="entry name" value="Por_Secre_tail"/>
    <property type="match status" value="1"/>
</dbReference>
<organism evidence="2 3">
    <name type="scientific">Neolewinella aurantiaca</name>
    <dbReference type="NCBI Taxonomy" id="2602767"/>
    <lineage>
        <taxon>Bacteria</taxon>
        <taxon>Pseudomonadati</taxon>
        <taxon>Bacteroidota</taxon>
        <taxon>Saprospiria</taxon>
        <taxon>Saprospirales</taxon>
        <taxon>Lewinellaceae</taxon>
        <taxon>Neolewinella</taxon>
    </lineage>
</organism>
<feature type="signal peptide" evidence="1">
    <location>
        <begin position="1"/>
        <end position="19"/>
    </location>
</feature>
<comment type="caution">
    <text evidence="2">The sequence shown here is derived from an EMBL/GenBank/DDBJ whole genome shotgun (WGS) entry which is preliminary data.</text>
</comment>
<keyword evidence="1" id="KW-0732">Signal</keyword>
<evidence type="ECO:0000256" key="1">
    <source>
        <dbReference type="SAM" id="SignalP"/>
    </source>
</evidence>
<dbReference type="OrthoDB" id="1413366at2"/>
<dbReference type="EMBL" id="VOXD01000019">
    <property type="protein sequence ID" value="TXF88774.1"/>
    <property type="molecule type" value="Genomic_DNA"/>
</dbReference>